<dbReference type="Gene3D" id="2.60.40.710">
    <property type="entry name" value="Endoglucanase-like"/>
    <property type="match status" value="1"/>
</dbReference>
<gene>
    <name evidence="4" type="ORF">Q5Y73_16865</name>
</gene>
<evidence type="ECO:0000256" key="1">
    <source>
        <dbReference type="ARBA" id="ARBA00022737"/>
    </source>
</evidence>
<keyword evidence="1" id="KW-0677">Repeat</keyword>
<evidence type="ECO:0000313" key="5">
    <source>
        <dbReference type="Proteomes" id="UP001231941"/>
    </source>
</evidence>
<evidence type="ECO:0000259" key="2">
    <source>
        <dbReference type="PROSITE" id="PS50853"/>
    </source>
</evidence>
<name>A0ABT9J2E1_9BACL</name>
<dbReference type="InterPro" id="IPR001956">
    <property type="entry name" value="CBM3"/>
</dbReference>
<dbReference type="InterPro" id="IPR008965">
    <property type="entry name" value="CBM2/CBM3_carb-bd_dom_sf"/>
</dbReference>
<dbReference type="InterPro" id="IPR036966">
    <property type="entry name" value="CBM3_sf"/>
</dbReference>
<feature type="domain" description="Fibronectin type-III" evidence="2">
    <location>
        <begin position="1"/>
        <end position="83"/>
    </location>
</feature>
<dbReference type="EMBL" id="JAVAMP010000009">
    <property type="protein sequence ID" value="MDP5275784.1"/>
    <property type="molecule type" value="Genomic_DNA"/>
</dbReference>
<feature type="domain" description="CBM3" evidence="3">
    <location>
        <begin position="180"/>
        <end position="332"/>
    </location>
</feature>
<dbReference type="CDD" id="cd00063">
    <property type="entry name" value="FN3"/>
    <property type="match status" value="2"/>
</dbReference>
<feature type="domain" description="Fibronectin type-III" evidence="2">
    <location>
        <begin position="86"/>
        <end position="178"/>
    </location>
</feature>
<proteinExistence type="predicted"/>
<dbReference type="InterPro" id="IPR050964">
    <property type="entry name" value="Striated_Muscle_Regulatory"/>
</dbReference>
<dbReference type="Pfam" id="PF00041">
    <property type="entry name" value="fn3"/>
    <property type="match status" value="1"/>
</dbReference>
<dbReference type="PROSITE" id="PS51172">
    <property type="entry name" value="CBM3"/>
    <property type="match status" value="1"/>
</dbReference>
<evidence type="ECO:0000259" key="3">
    <source>
        <dbReference type="PROSITE" id="PS51172"/>
    </source>
</evidence>
<dbReference type="Pfam" id="PF00942">
    <property type="entry name" value="CBM_3"/>
    <property type="match status" value="1"/>
</dbReference>
<keyword evidence="5" id="KW-1185">Reference proteome</keyword>
<dbReference type="SUPFAM" id="SSF49265">
    <property type="entry name" value="Fibronectin type III"/>
    <property type="match status" value="1"/>
</dbReference>
<dbReference type="SUPFAM" id="SSF49384">
    <property type="entry name" value="Carbohydrate-binding domain"/>
    <property type="match status" value="1"/>
</dbReference>
<dbReference type="InterPro" id="IPR003961">
    <property type="entry name" value="FN3_dom"/>
</dbReference>
<dbReference type="SMART" id="SM00060">
    <property type="entry name" value="FN3"/>
    <property type="match status" value="2"/>
</dbReference>
<dbReference type="Gene3D" id="2.60.40.10">
    <property type="entry name" value="Immunoglobulins"/>
    <property type="match status" value="2"/>
</dbReference>
<dbReference type="InterPro" id="IPR036116">
    <property type="entry name" value="FN3_sf"/>
</dbReference>
<protein>
    <submittedName>
        <fullName evidence="4">Cellulose binding domain-containing protein</fullName>
    </submittedName>
</protein>
<accession>A0ABT9J2E1</accession>
<dbReference type="PANTHER" id="PTHR13817:SF73">
    <property type="entry name" value="FIBRONECTIN TYPE-III DOMAIN-CONTAINING PROTEIN"/>
    <property type="match status" value="1"/>
</dbReference>
<dbReference type="InterPro" id="IPR013783">
    <property type="entry name" value="Ig-like_fold"/>
</dbReference>
<reference evidence="4 5" key="1">
    <citation type="submission" date="2023-08" db="EMBL/GenBank/DDBJ databases">
        <authorList>
            <person name="Park J.-S."/>
        </authorList>
    </citation>
    <scope>NUCLEOTIDE SEQUENCE [LARGE SCALE GENOMIC DNA]</scope>
    <source>
        <strain evidence="4 5">2205SS18-9</strain>
    </source>
</reference>
<comment type="caution">
    <text evidence="4">The sequence shown here is derived from an EMBL/GenBank/DDBJ whole genome shotgun (WGS) entry which is preliminary data.</text>
</comment>
<dbReference type="SMART" id="SM01067">
    <property type="entry name" value="CBM_3"/>
    <property type="match status" value="1"/>
</dbReference>
<dbReference type="Proteomes" id="UP001231941">
    <property type="component" value="Unassembled WGS sequence"/>
</dbReference>
<dbReference type="PANTHER" id="PTHR13817">
    <property type="entry name" value="TITIN"/>
    <property type="match status" value="1"/>
</dbReference>
<organism evidence="4 5">
    <name type="scientific">Chengkuizengella axinellae</name>
    <dbReference type="NCBI Taxonomy" id="3064388"/>
    <lineage>
        <taxon>Bacteria</taxon>
        <taxon>Bacillati</taxon>
        <taxon>Bacillota</taxon>
        <taxon>Bacilli</taxon>
        <taxon>Bacillales</taxon>
        <taxon>Paenibacillaceae</taxon>
        <taxon>Chengkuizengella</taxon>
    </lineage>
</organism>
<dbReference type="PROSITE" id="PS50853">
    <property type="entry name" value="FN3"/>
    <property type="match status" value="2"/>
</dbReference>
<sequence length="332" mass="35254">MASGGDEKISLSWNPVSGADSYNVKRSTTEGGVYATIASGLISANYTDTGVTNDTTYYYVISAENEVGEGSDSAEVSAIPQSGVTVPAAPTGVTASADDSEVSISWSTVSGADSYNVKRSTIEGGVYTIISSGLTSTTYTDIGVTNGTTYYYVISAENEAGEGSESAEVSATPQTSGGGTLSDLVLQYRSGDINATDNQFKPHFNIVNNGSEDIALSDLTIRYYYTLDGNQSEQFNCDYATIGCENVNGTHYQMASSTAEADHYMEITFTAGAGTISAGEQSGEIQTRTNKADWSNYDETNDYSFDASITSFTDWDDVTLYYNGQLVWGIEP</sequence>
<evidence type="ECO:0000313" key="4">
    <source>
        <dbReference type="EMBL" id="MDP5275784.1"/>
    </source>
</evidence>